<sequence>MAAMHKERPKAIVADPQRIICECLAHVLSKRFDIVRMVQTGPALYLAIHECKPAVVVLDASMAECTGLQVLRRLKEEGFPATYVVISEHDSVAVASAALKSGASAFVPKHRSSETLLEAMSQSLSGRPYVALSTFRRLANNDYGRFQKLTDRQRSVLRLILAGKTSKRIGQELGISHRTVESHKYTIMKIFNAEATMTLLQCIKPFEEELYGSEGSLGRAVEMA</sequence>
<evidence type="ECO:0000313" key="6">
    <source>
        <dbReference type="EMBL" id="AIF46695.1"/>
    </source>
</evidence>
<dbReference type="InterPro" id="IPR000792">
    <property type="entry name" value="Tscrpt_reg_LuxR_C"/>
</dbReference>
<dbReference type="PROSITE" id="PS50043">
    <property type="entry name" value="HTH_LUXR_2"/>
    <property type="match status" value="1"/>
</dbReference>
<dbReference type="InterPro" id="IPR036388">
    <property type="entry name" value="WH-like_DNA-bd_sf"/>
</dbReference>
<dbReference type="KEGG" id="dja:HY57_05170"/>
<dbReference type="PANTHER" id="PTHR45566">
    <property type="entry name" value="HTH-TYPE TRANSCRIPTIONAL REGULATOR YHJB-RELATED"/>
    <property type="match status" value="1"/>
</dbReference>
<evidence type="ECO:0000256" key="3">
    <source>
        <dbReference type="PROSITE-ProRule" id="PRU00169"/>
    </source>
</evidence>
<dbReference type="Gene3D" id="3.40.50.2300">
    <property type="match status" value="1"/>
</dbReference>
<dbReference type="EMBL" id="CP008884">
    <property type="protein sequence ID" value="AIF46695.1"/>
    <property type="molecule type" value="Genomic_DNA"/>
</dbReference>
<dbReference type="Gene3D" id="1.10.10.10">
    <property type="entry name" value="Winged helix-like DNA-binding domain superfamily/Winged helix DNA-binding domain"/>
    <property type="match status" value="1"/>
</dbReference>
<accession>A0A075JYM4</accession>
<dbReference type="RefSeq" id="WP_019464954.1">
    <property type="nucleotide sequence ID" value="NZ_ALOY01000143.1"/>
</dbReference>
<dbReference type="CDD" id="cd17535">
    <property type="entry name" value="REC_NarL-like"/>
    <property type="match status" value="1"/>
</dbReference>
<dbReference type="STRING" id="1217721.HY57_05170"/>
<feature type="modified residue" description="4-aspartylphosphate" evidence="3">
    <location>
        <position position="59"/>
    </location>
</feature>
<dbReference type="Pfam" id="PF00072">
    <property type="entry name" value="Response_reg"/>
    <property type="match status" value="1"/>
</dbReference>
<keyword evidence="7" id="KW-1185">Reference proteome</keyword>
<gene>
    <name evidence="6" type="ORF">HY57_05170</name>
</gene>
<name>A0A075JYM4_9GAMM</name>
<evidence type="ECO:0000256" key="1">
    <source>
        <dbReference type="ARBA" id="ARBA00022553"/>
    </source>
</evidence>
<dbReference type="GO" id="GO:0006355">
    <property type="term" value="P:regulation of DNA-templated transcription"/>
    <property type="evidence" value="ECO:0007669"/>
    <property type="project" value="InterPro"/>
</dbReference>
<keyword evidence="1 3" id="KW-0597">Phosphoprotein</keyword>
<dbReference type="Proteomes" id="UP000027987">
    <property type="component" value="Chromosome"/>
</dbReference>
<feature type="domain" description="HTH luxR-type" evidence="4">
    <location>
        <begin position="142"/>
        <end position="203"/>
    </location>
</feature>
<dbReference type="SMART" id="SM00448">
    <property type="entry name" value="REC"/>
    <property type="match status" value="1"/>
</dbReference>
<dbReference type="InterPro" id="IPR016032">
    <property type="entry name" value="Sig_transdc_resp-reg_C-effctor"/>
</dbReference>
<dbReference type="GO" id="GO:0003677">
    <property type="term" value="F:DNA binding"/>
    <property type="evidence" value="ECO:0007669"/>
    <property type="project" value="UniProtKB-KW"/>
</dbReference>
<dbReference type="HOGENOM" id="CLU_000445_90_1_6"/>
<dbReference type="AlphaFoldDB" id="A0A075JYM4"/>
<dbReference type="PRINTS" id="PR00038">
    <property type="entry name" value="HTHLUXR"/>
</dbReference>
<evidence type="ECO:0008006" key="8">
    <source>
        <dbReference type="Google" id="ProtNLM"/>
    </source>
</evidence>
<dbReference type="GO" id="GO:0000160">
    <property type="term" value="P:phosphorelay signal transduction system"/>
    <property type="evidence" value="ECO:0007669"/>
    <property type="project" value="InterPro"/>
</dbReference>
<dbReference type="InterPro" id="IPR051015">
    <property type="entry name" value="EvgA-like"/>
</dbReference>
<dbReference type="PROSITE" id="PS50110">
    <property type="entry name" value="RESPONSE_REGULATORY"/>
    <property type="match status" value="1"/>
</dbReference>
<dbReference type="PANTHER" id="PTHR45566:SF1">
    <property type="entry name" value="HTH-TYPE TRANSCRIPTIONAL REGULATOR YHJB-RELATED"/>
    <property type="match status" value="1"/>
</dbReference>
<dbReference type="SUPFAM" id="SSF52172">
    <property type="entry name" value="CheY-like"/>
    <property type="match status" value="1"/>
</dbReference>
<dbReference type="SUPFAM" id="SSF46894">
    <property type="entry name" value="C-terminal effector domain of the bipartite response regulators"/>
    <property type="match status" value="1"/>
</dbReference>
<dbReference type="Pfam" id="PF00196">
    <property type="entry name" value="GerE"/>
    <property type="match status" value="1"/>
</dbReference>
<organism evidence="6 7">
    <name type="scientific">Dyella japonica A8</name>
    <dbReference type="NCBI Taxonomy" id="1217721"/>
    <lineage>
        <taxon>Bacteria</taxon>
        <taxon>Pseudomonadati</taxon>
        <taxon>Pseudomonadota</taxon>
        <taxon>Gammaproteobacteria</taxon>
        <taxon>Lysobacterales</taxon>
        <taxon>Rhodanobacteraceae</taxon>
        <taxon>Dyella</taxon>
    </lineage>
</organism>
<evidence type="ECO:0000259" key="5">
    <source>
        <dbReference type="PROSITE" id="PS50110"/>
    </source>
</evidence>
<dbReference type="SMART" id="SM00421">
    <property type="entry name" value="HTH_LUXR"/>
    <property type="match status" value="1"/>
</dbReference>
<reference evidence="6 7" key="1">
    <citation type="submission" date="2014-07" db="EMBL/GenBank/DDBJ databases">
        <title>Complete Genome Sequence of Dyella japonica Strain A8 Isolated from Malaysian Tropical Soil.</title>
        <authorList>
            <person name="Hui R.K.H."/>
            <person name="Chen J.-W."/>
            <person name="Chan K.-G."/>
            <person name="Leung F.C.C."/>
        </authorList>
    </citation>
    <scope>NUCLEOTIDE SEQUENCE [LARGE SCALE GENOMIC DNA]</scope>
    <source>
        <strain evidence="6 7">A8</strain>
    </source>
</reference>
<proteinExistence type="predicted"/>
<dbReference type="CDD" id="cd06170">
    <property type="entry name" value="LuxR_C_like"/>
    <property type="match status" value="1"/>
</dbReference>
<protein>
    <recommendedName>
        <fullName evidence="8">LuxR family transcriptional regulator</fullName>
    </recommendedName>
</protein>
<dbReference type="PATRIC" id="fig|1217721.7.peg.1084"/>
<evidence type="ECO:0000313" key="7">
    <source>
        <dbReference type="Proteomes" id="UP000027987"/>
    </source>
</evidence>
<dbReference type="InterPro" id="IPR011006">
    <property type="entry name" value="CheY-like_superfamily"/>
</dbReference>
<dbReference type="InterPro" id="IPR001789">
    <property type="entry name" value="Sig_transdc_resp-reg_receiver"/>
</dbReference>
<evidence type="ECO:0000259" key="4">
    <source>
        <dbReference type="PROSITE" id="PS50043"/>
    </source>
</evidence>
<feature type="domain" description="Response regulatory" evidence="5">
    <location>
        <begin position="10"/>
        <end position="124"/>
    </location>
</feature>
<dbReference type="InterPro" id="IPR058245">
    <property type="entry name" value="NreC/VraR/RcsB-like_REC"/>
</dbReference>
<keyword evidence="2" id="KW-0238">DNA-binding</keyword>
<evidence type="ECO:0000256" key="2">
    <source>
        <dbReference type="ARBA" id="ARBA00023125"/>
    </source>
</evidence>
<dbReference type="OrthoDB" id="9796655at2"/>